<keyword evidence="5 6" id="KW-0408">Iron</keyword>
<feature type="binding site" evidence="5 6">
    <location>
        <position position="360"/>
    </location>
    <ligand>
        <name>heme b</name>
        <dbReference type="ChEBI" id="CHEBI:60344"/>
    </ligand>
</feature>
<dbReference type="InterPro" id="IPR036396">
    <property type="entry name" value="Cyt_P450_sf"/>
</dbReference>
<dbReference type="EC" id="1.14.14.1" evidence="2 3"/>
<keyword evidence="5 6" id="KW-0002">3D-structure</keyword>
<evidence type="ECO:0000313" key="4">
    <source>
        <dbReference type="PDB" id="8U1I"/>
    </source>
</evidence>
<dbReference type="AlphaFoldDB" id="A0AAX7FLX8"/>
<name>A0AAX7FLX8_9PSEU</name>
<reference evidence="5 6" key="1">
    <citation type="journal article" date="2025" name="Nat. Commun.">
        <title>Structural insights into S-lignin O-demethylation via a rare class of heme peroxygenase enzymes.</title>
        <authorList>
            <person name="Harlington A.C."/>
            <person name="Das T."/>
            <person name="Shearwin K.E."/>
            <person name="Bell S.G."/>
            <person name="Whelan F."/>
        </authorList>
    </citation>
    <scope>X-RAY CRYSTALLOGRAPHY (1.12 ANGSTROMS) IN COMPLEX WITH HEME B</scope>
</reference>
<dbReference type="InterPro" id="IPR001128">
    <property type="entry name" value="Cyt_P450"/>
</dbReference>
<dbReference type="GO" id="GO:0016712">
    <property type="term" value="F:oxidoreductase activity, acting on paired donors, with incorporation or reduction of molecular oxygen, reduced flavin or flavoprotein as one donor, and incorporation of one atom of oxygen"/>
    <property type="evidence" value="ECO:0007669"/>
    <property type="project" value="UniProtKB-EC"/>
</dbReference>
<keyword evidence="5 6" id="KW-0349">Heme</keyword>
<dbReference type="GO" id="GO:0020037">
    <property type="term" value="F:heme binding"/>
    <property type="evidence" value="ECO:0007669"/>
    <property type="project" value="InterPro"/>
</dbReference>
<feature type="binding site" evidence="5 6">
    <location>
        <position position="304"/>
    </location>
    <ligand>
        <name>heme b</name>
        <dbReference type="ChEBI" id="CHEBI:60344"/>
    </ligand>
</feature>
<keyword evidence="5 6" id="KW-0479">Metal-binding</keyword>
<feature type="binding site" evidence="5 7">
    <location>
        <position position="357"/>
    </location>
    <ligand>
        <name>heme b</name>
        <dbReference type="ChEBI" id="CHEBI:60344"/>
    </ligand>
</feature>
<protein>
    <submittedName>
        <fullName evidence="2 3">Cytochrome P450</fullName>
        <ecNumber evidence="2 3">1.14.14.1</ecNumber>
    </submittedName>
</protein>
<dbReference type="PDB" id="8U09">
    <property type="method" value="X-ray"/>
    <property type="resolution" value="1.98 A"/>
    <property type="chains" value="A=1-412"/>
</dbReference>
<evidence type="ECO:0000256" key="1">
    <source>
        <dbReference type="ARBA" id="ARBA00010617"/>
    </source>
</evidence>
<feature type="binding site" evidence="5 6">
    <location>
        <position position="327"/>
    </location>
    <ligand>
        <name>heme b</name>
        <dbReference type="ChEBI" id="CHEBI:60344"/>
    </ligand>
</feature>
<dbReference type="SUPFAM" id="SSF48264">
    <property type="entry name" value="Cytochrome P450"/>
    <property type="match status" value="1"/>
</dbReference>
<dbReference type="Gene3D" id="1.10.630.10">
    <property type="entry name" value="Cytochrome P450"/>
    <property type="match status" value="1"/>
</dbReference>
<dbReference type="PANTHER" id="PTHR46696:SF1">
    <property type="entry name" value="CYTOCHROME P450 YJIB-RELATED"/>
    <property type="match status" value="1"/>
</dbReference>
<feature type="binding site" evidence="5 6">
    <location>
        <position position="98"/>
    </location>
    <ligand>
        <name>heme b</name>
        <dbReference type="ChEBI" id="CHEBI:60344"/>
    </ligand>
</feature>
<dbReference type="PDB" id="8U19">
    <property type="method" value="X-ray"/>
    <property type="resolution" value="1.26 A"/>
    <property type="chains" value="A=1-412"/>
</dbReference>
<dbReference type="GO" id="GO:0005506">
    <property type="term" value="F:iron ion binding"/>
    <property type="evidence" value="ECO:0007669"/>
    <property type="project" value="InterPro"/>
</dbReference>
<organism evidence="4">
    <name type="scientific">Amycolatopsis thermoflava N1165</name>
    <dbReference type="NCBI Taxonomy" id="1068979"/>
    <lineage>
        <taxon>Bacteria</taxon>
        <taxon>Bacillati</taxon>
        <taxon>Actinomycetota</taxon>
        <taxon>Actinomycetes</taxon>
        <taxon>Pseudonocardiales</taxon>
        <taxon>Pseudonocardiaceae</taxon>
        <taxon>Amycolatopsis</taxon>
        <taxon>Amycolatopsis methanolica group</taxon>
    </lineage>
</organism>
<sequence>GAMTTKHTTAGDTQEWLATVTVEQLENDPYPIFERLRREAPVAWIPAAHAWVASTWEACRTIADDATNFRGGTSPMHERVLGTDHILGAEGETHQDLRAAVDPPLKPRAFRPLLEEQVRPTVRRYLEAIRGQGKAELMADYFEPISVRCVGDVIGLTDVDSDTLRRWFHALARGIANTAMDAEGRFTNPGGFAPADEAGAEIREVLEPLVAKLSAEPDGSALSHYLHHGRPHGDPRTLEQLLPSLKVIILGGLQEPGHQCAATFLGLTTRPEQLKRVTEDATLLPRALTEGLRWMSPVFSASSRLPLREITMGEATMRPGQTVWLSYGSANRDEAVFDRPDVFDLDRATHPHLAFGTGRHLCSGSAYAPQVARIALEELFTAFPSIRLDPAHEVPVWGWLFRGPQRLDVLWD</sequence>
<dbReference type="PANTHER" id="PTHR46696">
    <property type="entry name" value="P450, PUTATIVE (EUROFUNG)-RELATED"/>
    <property type="match status" value="1"/>
</dbReference>
<accession>A0AAX7FLX8</accession>
<evidence type="ECO:0007829" key="5">
    <source>
        <dbReference type="PDB" id="8U09"/>
    </source>
</evidence>
<proteinExistence type="evidence at protein level"/>
<dbReference type="PDB" id="8U1I">
    <property type="method" value="X-ray"/>
    <property type="resolution" value="1.12 A"/>
    <property type="chains" value="A=1-412"/>
</dbReference>
<evidence type="ECO:0007829" key="7">
    <source>
        <dbReference type="PDB" id="8U1I"/>
    </source>
</evidence>
<feature type="binding site" evidence="5 6">
    <location>
        <position position="94"/>
    </location>
    <ligand>
        <name>heme b</name>
        <dbReference type="ChEBI" id="CHEBI:60344"/>
    </ligand>
</feature>
<evidence type="ECO:0000313" key="2">
    <source>
        <dbReference type="PDB" id="8U09"/>
    </source>
</evidence>
<feature type="binding site" evidence="5 6">
    <location>
        <position position="362"/>
    </location>
    <ligand>
        <name>heme b</name>
        <dbReference type="ChEBI" id="CHEBI:60344"/>
        <note>axial binding residue</note>
    </ligand>
    <ligandPart>
        <name>Fe</name>
        <dbReference type="ChEBI" id="CHEBI:18248"/>
    </ligandPart>
</feature>
<evidence type="ECO:0007829" key="6">
    <source>
        <dbReference type="PDB" id="8U19"/>
    </source>
</evidence>
<dbReference type="PRINTS" id="PR00359">
    <property type="entry name" value="BP450"/>
</dbReference>
<dbReference type="Pfam" id="PF00067">
    <property type="entry name" value="p450"/>
    <property type="match status" value="1"/>
</dbReference>
<dbReference type="SMR" id="A0AAX7FLX8"/>
<dbReference type="InterPro" id="IPR002397">
    <property type="entry name" value="Cyt_P450_B"/>
</dbReference>
<evidence type="ECO:0000313" key="3">
    <source>
        <dbReference type="PDB" id="8U19"/>
    </source>
</evidence>
<comment type="similarity">
    <text evidence="1">Belongs to the cytochrome P450 family.</text>
</comment>